<dbReference type="STRING" id="82633.GCA_000974605_04907"/>
<dbReference type="EMBL" id="PJRP01000005">
    <property type="protein sequence ID" value="PLQ00207.1"/>
    <property type="molecule type" value="Genomic_DNA"/>
</dbReference>
<dbReference type="RefSeq" id="WP_066738921.1">
    <property type="nucleotide sequence ID" value="NZ_PJRP01000005.1"/>
</dbReference>
<gene>
    <name evidence="3" type="ORF">CYJ10_14190</name>
</gene>
<organism evidence="3 4">
    <name type="scientific">Cupriavidus pauculus</name>
    <dbReference type="NCBI Taxonomy" id="82633"/>
    <lineage>
        <taxon>Bacteria</taxon>
        <taxon>Pseudomonadati</taxon>
        <taxon>Pseudomonadota</taxon>
        <taxon>Betaproteobacteria</taxon>
        <taxon>Burkholderiales</taxon>
        <taxon>Burkholderiaceae</taxon>
        <taxon>Cupriavidus</taxon>
    </lineage>
</organism>
<reference evidence="3 4" key="1">
    <citation type="submission" date="2017-12" db="EMBL/GenBank/DDBJ databases">
        <title>Genome sequence of the active heterotrophic nitrifier-denitrifier, Cupriavidus pauculus UM1.</title>
        <authorList>
            <person name="Putonti C."/>
            <person name="Castignetti D."/>
        </authorList>
    </citation>
    <scope>NUCLEOTIDE SEQUENCE [LARGE SCALE GENOMIC DNA]</scope>
    <source>
        <strain evidence="3 4">UM1</strain>
    </source>
</reference>
<evidence type="ECO:0000313" key="4">
    <source>
        <dbReference type="Proteomes" id="UP000234341"/>
    </source>
</evidence>
<feature type="compositionally biased region" description="Low complexity" evidence="1">
    <location>
        <begin position="44"/>
        <end position="53"/>
    </location>
</feature>
<evidence type="ECO:0000256" key="2">
    <source>
        <dbReference type="SAM" id="SignalP"/>
    </source>
</evidence>
<feature type="chain" id="PRO_5014691414" evidence="2">
    <location>
        <begin position="26"/>
        <end position="124"/>
    </location>
</feature>
<dbReference type="AlphaFoldDB" id="A0A2N5CDF8"/>
<evidence type="ECO:0000256" key="1">
    <source>
        <dbReference type="SAM" id="MobiDB-lite"/>
    </source>
</evidence>
<feature type="signal peptide" evidence="2">
    <location>
        <begin position="1"/>
        <end position="25"/>
    </location>
</feature>
<proteinExistence type="predicted"/>
<protein>
    <submittedName>
        <fullName evidence="3">Uncharacterized protein</fullName>
    </submittedName>
</protein>
<name>A0A2N5CDF8_9BURK</name>
<comment type="caution">
    <text evidence="3">The sequence shown here is derived from an EMBL/GenBank/DDBJ whole genome shotgun (WGS) entry which is preliminary data.</text>
</comment>
<keyword evidence="2" id="KW-0732">Signal</keyword>
<dbReference type="OrthoDB" id="8964903at2"/>
<feature type="compositionally biased region" description="Basic and acidic residues" evidence="1">
    <location>
        <begin position="63"/>
        <end position="80"/>
    </location>
</feature>
<dbReference type="Proteomes" id="UP000234341">
    <property type="component" value="Unassembled WGS sequence"/>
</dbReference>
<sequence>MLKKTVPTLIVAALTALGAVQLAHAQKNYTDGGDLYSGSHTKNKANPNQNPAKSGKFDPYTDGAKKSTRADLAPNKKADPYTDGAKSGKPDPYLDGAKSGKPDPYLDGAKSGKADPYTDGAKKQ</sequence>
<accession>A0A2N5CDF8</accession>
<evidence type="ECO:0000313" key="3">
    <source>
        <dbReference type="EMBL" id="PLQ00207.1"/>
    </source>
</evidence>
<feature type="region of interest" description="Disordered" evidence="1">
    <location>
        <begin position="29"/>
        <end position="124"/>
    </location>
</feature>